<accession>A0A4U8YQ50</accession>
<reference evidence="1 2" key="1">
    <citation type="submission" date="2019-03" db="EMBL/GenBank/DDBJ databases">
        <authorList>
            <person name="Nijsse B."/>
        </authorList>
    </citation>
    <scope>NUCLEOTIDE SEQUENCE [LARGE SCALE GENOMIC DNA]</scope>
    <source>
        <strain evidence="1">Desulfoluna butyratoxydans MSL71</strain>
    </source>
</reference>
<evidence type="ECO:0008006" key="3">
    <source>
        <dbReference type="Google" id="ProtNLM"/>
    </source>
</evidence>
<dbReference type="Proteomes" id="UP000507962">
    <property type="component" value="Unassembled WGS sequence"/>
</dbReference>
<dbReference type="RefSeq" id="WP_180143104.1">
    <property type="nucleotide sequence ID" value="NZ_CAADHO010000007.1"/>
</dbReference>
<keyword evidence="2" id="KW-1185">Reference proteome</keyword>
<proteinExistence type="predicted"/>
<dbReference type="AlphaFoldDB" id="A0A4U8YQ50"/>
<name>A0A4U8YQ50_9BACT</name>
<evidence type="ECO:0000313" key="2">
    <source>
        <dbReference type="Proteomes" id="UP000507962"/>
    </source>
</evidence>
<dbReference type="EMBL" id="CAADHO010000007">
    <property type="protein sequence ID" value="VFQ45951.1"/>
    <property type="molecule type" value="Genomic_DNA"/>
</dbReference>
<gene>
    <name evidence="1" type="ORF">MSL71_36140</name>
</gene>
<organism evidence="1 2">
    <name type="scientific">Desulfoluna butyratoxydans</name>
    <dbReference type="NCBI Taxonomy" id="231438"/>
    <lineage>
        <taxon>Bacteria</taxon>
        <taxon>Pseudomonadati</taxon>
        <taxon>Thermodesulfobacteriota</taxon>
        <taxon>Desulfobacteria</taxon>
        <taxon>Desulfobacterales</taxon>
        <taxon>Desulfolunaceae</taxon>
        <taxon>Desulfoluna</taxon>
    </lineage>
</organism>
<dbReference type="SUPFAM" id="SSF69255">
    <property type="entry name" value="gp5 N-terminal domain-like"/>
    <property type="match status" value="1"/>
</dbReference>
<protein>
    <recommendedName>
        <fullName evidence="3">Gp5/Type VI secretion system Vgr protein OB-fold domain-containing protein</fullName>
    </recommendedName>
</protein>
<evidence type="ECO:0000313" key="1">
    <source>
        <dbReference type="EMBL" id="VFQ45951.1"/>
    </source>
</evidence>
<sequence length="206" mass="22519">MTVSNVDDFFRLFQKAVELVRPNLRKFYRVVRKAEVIRSYPSDGQYWADVQPLLNDETPDPDEPVIPKVEIPVLWAGPERGVVCPPAPGTRCDLSYYDGDPNFPRIGNFRWQGNKAPQCDLGAFIIQLEPGVSIEIEADKRIVTLTSASAETEAGDKWTVKAGSEATVDAPLIKLNQGTGVVTGACVCHFTGLPHGDVSSTVFAGK</sequence>